<reference evidence="2" key="1">
    <citation type="submission" date="2015-09" db="EMBL/GenBank/DDBJ databases">
        <authorList>
            <consortium name="Pathogen Informatics"/>
        </authorList>
    </citation>
    <scope>NUCLEOTIDE SEQUENCE [LARGE SCALE GENOMIC DNA]</scope>
    <source>
        <strain evidence="2">Lake Konstanz</strain>
    </source>
</reference>
<evidence type="ECO:0000313" key="2">
    <source>
        <dbReference type="Proteomes" id="UP000051952"/>
    </source>
</evidence>
<sequence length="186" mass="20283">MPCRCASSSIANGSSVRSDHYLLTGVICALRYDRPRDAVWVAPLQQALSFIQAGSSICALYYHFFREGPLRAGDCACDENLPEEVLDLPLMVFQEDFLPVEDLDVVLNVDERMFWDRAGNASSMIDNIASDSVIVRHEVSAVLPLSECGWSSPLAAGGGARLSLFDAYCEASNSGGENYFLRSTTS</sequence>
<dbReference type="EMBL" id="CYKH01000660">
    <property type="protein sequence ID" value="CUG11844.1"/>
    <property type="molecule type" value="Genomic_DNA"/>
</dbReference>
<name>A0A0S4IXZ8_BODSA</name>
<dbReference type="AlphaFoldDB" id="A0A0S4IXZ8"/>
<protein>
    <submittedName>
        <fullName evidence="1">Uncharacterized protein</fullName>
    </submittedName>
</protein>
<proteinExistence type="predicted"/>
<evidence type="ECO:0000313" key="1">
    <source>
        <dbReference type="EMBL" id="CUG11844.1"/>
    </source>
</evidence>
<dbReference type="Proteomes" id="UP000051952">
    <property type="component" value="Unassembled WGS sequence"/>
</dbReference>
<gene>
    <name evidence="1" type="ORF">BSAL_74640</name>
</gene>
<accession>A0A0S4IXZ8</accession>
<dbReference type="VEuPathDB" id="TriTrypDB:BSAL_74640"/>
<organism evidence="1 2">
    <name type="scientific">Bodo saltans</name>
    <name type="common">Flagellated protozoan</name>
    <dbReference type="NCBI Taxonomy" id="75058"/>
    <lineage>
        <taxon>Eukaryota</taxon>
        <taxon>Discoba</taxon>
        <taxon>Euglenozoa</taxon>
        <taxon>Kinetoplastea</taxon>
        <taxon>Metakinetoplastina</taxon>
        <taxon>Eubodonida</taxon>
        <taxon>Bodonidae</taxon>
        <taxon>Bodo</taxon>
    </lineage>
</organism>
<keyword evidence="2" id="KW-1185">Reference proteome</keyword>